<dbReference type="Proteomes" id="UP000056905">
    <property type="component" value="Chromosome"/>
</dbReference>
<dbReference type="Gene3D" id="3.40.50.10330">
    <property type="entry name" value="Probable inorganic polyphosphate/atp-NAD kinase, domain 1"/>
    <property type="match status" value="1"/>
</dbReference>
<protein>
    <submittedName>
        <fullName evidence="2">Diacylglycerol kinase</fullName>
    </submittedName>
</protein>
<evidence type="ECO:0000313" key="2">
    <source>
        <dbReference type="EMBL" id="ALL11958.1"/>
    </source>
</evidence>
<dbReference type="GO" id="GO:0016301">
    <property type="term" value="F:kinase activity"/>
    <property type="evidence" value="ECO:0007669"/>
    <property type="project" value="UniProtKB-KW"/>
</dbReference>
<dbReference type="Gene3D" id="2.60.200.40">
    <property type="match status" value="1"/>
</dbReference>
<dbReference type="EMBL" id="CP013002">
    <property type="protein sequence ID" value="ALL11958.1"/>
    <property type="molecule type" value="Genomic_DNA"/>
</dbReference>
<dbReference type="Pfam" id="PF00781">
    <property type="entry name" value="DAGK_cat"/>
    <property type="match status" value="1"/>
</dbReference>
<dbReference type="InterPro" id="IPR016064">
    <property type="entry name" value="NAD/diacylglycerol_kinase_sf"/>
</dbReference>
<dbReference type="PROSITE" id="PS50146">
    <property type="entry name" value="DAGK"/>
    <property type="match status" value="1"/>
</dbReference>
<organism evidence="2 3">
    <name type="scientific">Caulobacter henricii</name>
    <dbReference type="NCBI Taxonomy" id="69395"/>
    <lineage>
        <taxon>Bacteria</taxon>
        <taxon>Pseudomonadati</taxon>
        <taxon>Pseudomonadota</taxon>
        <taxon>Alphaproteobacteria</taxon>
        <taxon>Caulobacterales</taxon>
        <taxon>Caulobacteraceae</taxon>
        <taxon>Caulobacter</taxon>
    </lineage>
</organism>
<reference evidence="2 3" key="1">
    <citation type="submission" date="2015-10" db="EMBL/GenBank/DDBJ databases">
        <title>Conservation of the essential genome among Caulobacter and Brevundimonas species.</title>
        <authorList>
            <person name="Scott D."/>
            <person name="Ely B."/>
        </authorList>
    </citation>
    <scope>NUCLEOTIDE SEQUENCE [LARGE SCALE GENOMIC DNA]</scope>
    <source>
        <strain evidence="2 3">CB4</strain>
    </source>
</reference>
<dbReference type="AlphaFoldDB" id="A0A0P0NVJ0"/>
<dbReference type="SUPFAM" id="SSF111331">
    <property type="entry name" value="NAD kinase/diacylglycerol kinase-like"/>
    <property type="match status" value="1"/>
</dbReference>
<gene>
    <name evidence="2" type="ORF">AQ619_00425</name>
</gene>
<keyword evidence="3" id="KW-1185">Reference proteome</keyword>
<dbReference type="OrthoDB" id="7199213at2"/>
<evidence type="ECO:0000313" key="3">
    <source>
        <dbReference type="Proteomes" id="UP000056905"/>
    </source>
</evidence>
<keyword evidence="2" id="KW-0808">Transferase</keyword>
<sequence>MQRIEIIANVAAGSVGTDAPAIAERILADHGVAGSVHVPGDDLLACLREVIDSGPDAIYLIAGDGTARAAAELSGPDGPPIAPLPGGTMNMLPRAFYGDRSWPEAMAACLAEGTPRMVSGGEVDGHLFFVAAILGSPALWADAREAARAGKLGLTLQRAQRAFRRAFSGRLRFSLDGRPRQKTEALTLMCPLVSLGLDEDERALEAAALDPANAIEAFRLGFSALTGDWRDDPSVRVERCRVGRVWAAGQIPAILDGEPIRLPSEVQIRFRPRAFRAVSLPA</sequence>
<dbReference type="InterPro" id="IPR017438">
    <property type="entry name" value="ATP-NAD_kinase_N"/>
</dbReference>
<dbReference type="KEGG" id="chq:AQ619_00425"/>
<dbReference type="RefSeq" id="WP_062142721.1">
    <property type="nucleotide sequence ID" value="NZ_CP013002.1"/>
</dbReference>
<dbReference type="InterPro" id="IPR001206">
    <property type="entry name" value="Diacylglycerol_kinase_cat_dom"/>
</dbReference>
<proteinExistence type="predicted"/>
<dbReference type="STRING" id="69395.AQ619_00425"/>
<accession>A0A0P0NVJ0</accession>
<evidence type="ECO:0000259" key="1">
    <source>
        <dbReference type="PROSITE" id="PS50146"/>
    </source>
</evidence>
<feature type="domain" description="DAGKc" evidence="1">
    <location>
        <begin position="1"/>
        <end position="127"/>
    </location>
</feature>
<keyword evidence="2" id="KW-0418">Kinase</keyword>
<name>A0A0P0NVJ0_9CAUL</name>